<dbReference type="InParanoid" id="F4R6Z2"/>
<sequence length="477" mass="53166">MASTVISSTRNLRSSDKDQETPKKNRRAIENLARAPASSVPKQTRLKVVIPEEILALTDDIIIRIPIKYGVAPASALATIYAKKDVLPDDQLLKTLIYSSSRNGAYTILEAVNKFRGTAGEEDNPDSLALHFVESNWVKGANSVDDVNNKREMSDDVLMDSFAFTHICLRVALSLGNTIGVIPGSKEDPRVLTEQMRELKEGFPSCKCSNCDSEAADYLVHNLPRLCKGNYKQAMEDLFNVEGFTYPKEKEGTKVSADDGKGSGSKSVKKKRGALLDPALEELADELVYIFDLHYQDIFGEDDYCESTDYFGLDEAKGIVQSLDNITCASDVKKLMGGDLLVGGVDTVFNYISDWKTRDIGMEYKHRRKQITLEMIAEEEKQSSKELNKTSNQPDRVIVPTPGISRQKKTRRTSAQVLADNKAATLKKEYNKRCLKWLKDKVPENRLDEMELAYQNSIQEASGSVQGDHEKSLLEAS</sequence>
<dbReference type="KEGG" id="mlr:MELLADRAFT_101787"/>
<organism evidence="3">
    <name type="scientific">Melampsora larici-populina (strain 98AG31 / pathotype 3-4-7)</name>
    <name type="common">Poplar leaf rust fungus</name>
    <dbReference type="NCBI Taxonomy" id="747676"/>
    <lineage>
        <taxon>Eukaryota</taxon>
        <taxon>Fungi</taxon>
        <taxon>Dikarya</taxon>
        <taxon>Basidiomycota</taxon>
        <taxon>Pucciniomycotina</taxon>
        <taxon>Pucciniomycetes</taxon>
        <taxon>Pucciniales</taxon>
        <taxon>Melampsoraceae</taxon>
        <taxon>Melampsora</taxon>
    </lineage>
</organism>
<reference evidence="3" key="1">
    <citation type="journal article" date="2011" name="Proc. Natl. Acad. Sci. U.S.A.">
        <title>Obligate biotrophy features unraveled by the genomic analysis of rust fungi.</title>
        <authorList>
            <person name="Duplessis S."/>
            <person name="Cuomo C.A."/>
            <person name="Lin Y.-C."/>
            <person name="Aerts A."/>
            <person name="Tisserant E."/>
            <person name="Veneault-Fourrey C."/>
            <person name="Joly D.L."/>
            <person name="Hacquard S."/>
            <person name="Amselem J."/>
            <person name="Cantarel B.L."/>
            <person name="Chiu R."/>
            <person name="Coutinho P.M."/>
            <person name="Feau N."/>
            <person name="Field M."/>
            <person name="Frey P."/>
            <person name="Gelhaye E."/>
            <person name="Goldberg J."/>
            <person name="Grabherr M.G."/>
            <person name="Kodira C.D."/>
            <person name="Kohler A."/>
            <person name="Kuees U."/>
            <person name="Lindquist E.A."/>
            <person name="Lucas S.M."/>
            <person name="Mago R."/>
            <person name="Mauceli E."/>
            <person name="Morin E."/>
            <person name="Murat C."/>
            <person name="Pangilinan J.L."/>
            <person name="Park R."/>
            <person name="Pearson M."/>
            <person name="Quesneville H."/>
            <person name="Rouhier N."/>
            <person name="Sakthikumar S."/>
            <person name="Salamov A.A."/>
            <person name="Schmutz J."/>
            <person name="Selles B."/>
            <person name="Shapiro H."/>
            <person name="Tanguay P."/>
            <person name="Tuskan G.A."/>
            <person name="Henrissat B."/>
            <person name="Van de Peer Y."/>
            <person name="Rouze P."/>
            <person name="Ellis J.G."/>
            <person name="Dodds P.N."/>
            <person name="Schein J.E."/>
            <person name="Zhong S."/>
            <person name="Hamelin R.C."/>
            <person name="Grigoriev I.V."/>
            <person name="Szabo L.J."/>
            <person name="Martin F."/>
        </authorList>
    </citation>
    <scope>NUCLEOTIDE SEQUENCE [LARGE SCALE GENOMIC DNA]</scope>
    <source>
        <strain evidence="3">98AG31 / pathotype 3-4-7</strain>
    </source>
</reference>
<feature type="region of interest" description="Disordered" evidence="1">
    <location>
        <begin position="1"/>
        <end position="25"/>
    </location>
</feature>
<feature type="region of interest" description="Disordered" evidence="1">
    <location>
        <begin position="380"/>
        <end position="414"/>
    </location>
</feature>
<gene>
    <name evidence="2" type="ORF">MELLADRAFT_101787</name>
</gene>
<protein>
    <submittedName>
        <fullName evidence="2">Uncharacterized protein</fullName>
    </submittedName>
</protein>
<dbReference type="Proteomes" id="UP000001072">
    <property type="component" value="Unassembled WGS sequence"/>
</dbReference>
<dbReference type="EMBL" id="GL883091">
    <property type="protein sequence ID" value="EGG12369.1"/>
    <property type="molecule type" value="Genomic_DNA"/>
</dbReference>
<dbReference type="GeneID" id="18921482"/>
<dbReference type="AlphaFoldDB" id="F4R6Z2"/>
<dbReference type="RefSeq" id="XP_007404744.1">
    <property type="nucleotide sequence ID" value="XM_007404682.1"/>
</dbReference>
<proteinExistence type="predicted"/>
<name>F4R6Z2_MELLP</name>
<feature type="compositionally biased region" description="Basic and acidic residues" evidence="1">
    <location>
        <begin position="13"/>
        <end position="25"/>
    </location>
</feature>
<accession>F4R6Z2</accession>
<evidence type="ECO:0000313" key="3">
    <source>
        <dbReference type="Proteomes" id="UP000001072"/>
    </source>
</evidence>
<dbReference type="VEuPathDB" id="FungiDB:MELLADRAFT_101787"/>
<feature type="compositionally biased region" description="Polar residues" evidence="1">
    <location>
        <begin position="1"/>
        <end position="12"/>
    </location>
</feature>
<evidence type="ECO:0000313" key="2">
    <source>
        <dbReference type="EMBL" id="EGG12369.1"/>
    </source>
</evidence>
<evidence type="ECO:0000256" key="1">
    <source>
        <dbReference type="SAM" id="MobiDB-lite"/>
    </source>
</evidence>
<dbReference type="HOGENOM" id="CLU_045281_0_0_1"/>
<keyword evidence="3" id="KW-1185">Reference proteome</keyword>